<reference evidence="3 4" key="1">
    <citation type="journal article" date="2018" name="Evol. Lett.">
        <title>Horizontal gene cluster transfer increased hallucinogenic mushroom diversity.</title>
        <authorList>
            <person name="Reynolds H.T."/>
            <person name="Vijayakumar V."/>
            <person name="Gluck-Thaler E."/>
            <person name="Korotkin H.B."/>
            <person name="Matheny P.B."/>
            <person name="Slot J.C."/>
        </authorList>
    </citation>
    <scope>NUCLEOTIDE SEQUENCE [LARGE SCALE GENOMIC DNA]</scope>
    <source>
        <strain evidence="3 4">2629</strain>
    </source>
</reference>
<evidence type="ECO:0000256" key="1">
    <source>
        <dbReference type="SAM" id="MobiDB-lite"/>
    </source>
</evidence>
<feature type="region of interest" description="Disordered" evidence="1">
    <location>
        <begin position="1"/>
        <end position="56"/>
    </location>
</feature>
<feature type="compositionally biased region" description="Low complexity" evidence="1">
    <location>
        <begin position="27"/>
        <end position="41"/>
    </location>
</feature>
<keyword evidence="4" id="KW-1185">Reference proteome</keyword>
<comment type="caution">
    <text evidence="3">The sequence shown here is derived from an EMBL/GenBank/DDBJ whole genome shotgun (WGS) entry which is preliminary data.</text>
</comment>
<dbReference type="STRING" id="181874.A0A409YLM5"/>
<evidence type="ECO:0000259" key="2">
    <source>
        <dbReference type="Pfam" id="PF17667"/>
    </source>
</evidence>
<feature type="compositionally biased region" description="Polar residues" evidence="1">
    <location>
        <begin position="794"/>
        <end position="811"/>
    </location>
</feature>
<dbReference type="SUPFAM" id="SSF56112">
    <property type="entry name" value="Protein kinase-like (PK-like)"/>
    <property type="match status" value="1"/>
</dbReference>
<sequence length="849" mass="95391">MSSVLPSTPVRSLRENTLISEHERVNSVSSQDQTSQSITSTPRANTQSSNGPIQGFSTVREVAEAIRAEMKLSPERDLTKKELEKILSTVATQKQVSAYLRSSSSPYSPKRKKWTFLDDALQCHKEKGTRLQEHDLYQPLVSLLESILQHFSPDDETVRSIHNTARIRMDHSNGVEETRDENGQPKLKSSPDLIAMIHGGRYFPTIPEGQSLAYKRRKKNGRGTASDLKPTYKLCASPIEVKRDDNRDGDEHYKAQCALYARECFIQQTGRRFVFVPLITESRIRLYRFDRAGALVSPWVDYHKQPSILVRIAILACAQSEIHLGINPAITWENGKRFITIDDLGIKPTHIVGPGLPPVRRRYEVVENTFLSKAIRGRGTCIWKVLDEDKTERIVKYLWRADGRTPEWELLVKLQNVKGVAKILGRSAEWSLFADRNFTPDKPFATQDRFACFIVLESYGPPLTAFDSPVHFLEGFHDAIEGHRNMWEAGILHRDISVNNILFGRKGNKDNSRGVVIDVDLAIFFDRTDSLCKADWLTGTHAFQSFNVLESGLARPDTFVPVHDYLDDLESFFWVFCWVTMGFAVSGRGGAQEIFPLPTDLQLFQKDSQMASGHKLKLLDLPKLMYLHPSWPAQFDVLKTQMAKFLKHYLTVKREPVFNVTRDSLALPSKCHYETFLGYVDDAISSIVMGKPVRALKTLAFDFEAYDEDIEKKKAQAAAVDLNAAAIQAPAVVDSEQVSTLLSAPPSTPPRTKLTVDLDDLLPFVSSPLTPLFSSDDEDTLPSLHVTAHVAARSSHTSQPLTPSQSFNLTPSLREKRALDEDDTPTKRFKTPTGSITSPFASKTHTPGA</sequence>
<dbReference type="AlphaFoldDB" id="A0A409YLM5"/>
<dbReference type="PANTHER" id="PTHR38248:SF2">
    <property type="entry name" value="FUNK1 11"/>
    <property type="match status" value="1"/>
</dbReference>
<feature type="compositionally biased region" description="Polar residues" evidence="1">
    <location>
        <begin position="42"/>
        <end position="56"/>
    </location>
</feature>
<feature type="domain" description="Fungal-type protein kinase" evidence="2">
    <location>
        <begin position="440"/>
        <end position="579"/>
    </location>
</feature>
<evidence type="ECO:0000313" key="3">
    <source>
        <dbReference type="EMBL" id="PPR03961.1"/>
    </source>
</evidence>
<protein>
    <recommendedName>
        <fullName evidence="2">Fungal-type protein kinase domain-containing protein</fullName>
    </recommendedName>
</protein>
<dbReference type="Pfam" id="PF17667">
    <property type="entry name" value="Pkinase_fungal"/>
    <property type="match status" value="2"/>
</dbReference>
<dbReference type="Proteomes" id="UP000284842">
    <property type="component" value="Unassembled WGS sequence"/>
</dbReference>
<organism evidence="3 4">
    <name type="scientific">Panaeolus cyanescens</name>
    <dbReference type="NCBI Taxonomy" id="181874"/>
    <lineage>
        <taxon>Eukaryota</taxon>
        <taxon>Fungi</taxon>
        <taxon>Dikarya</taxon>
        <taxon>Basidiomycota</taxon>
        <taxon>Agaricomycotina</taxon>
        <taxon>Agaricomycetes</taxon>
        <taxon>Agaricomycetidae</taxon>
        <taxon>Agaricales</taxon>
        <taxon>Agaricineae</taxon>
        <taxon>Galeropsidaceae</taxon>
        <taxon>Panaeolus</taxon>
    </lineage>
</organism>
<dbReference type="Gene3D" id="1.10.510.10">
    <property type="entry name" value="Transferase(Phosphotransferase) domain 1"/>
    <property type="match status" value="1"/>
</dbReference>
<feature type="compositionally biased region" description="Polar residues" evidence="1">
    <location>
        <begin position="832"/>
        <end position="849"/>
    </location>
</feature>
<feature type="compositionally biased region" description="Polar residues" evidence="1">
    <location>
        <begin position="1"/>
        <end position="19"/>
    </location>
</feature>
<feature type="domain" description="Fungal-type protein kinase" evidence="2">
    <location>
        <begin position="223"/>
        <end position="425"/>
    </location>
</feature>
<dbReference type="OrthoDB" id="5584477at2759"/>
<accession>A0A409YLM5</accession>
<name>A0A409YLM5_9AGAR</name>
<gene>
    <name evidence="3" type="ORF">CVT24_008316</name>
</gene>
<feature type="region of interest" description="Disordered" evidence="1">
    <location>
        <begin position="793"/>
        <end position="849"/>
    </location>
</feature>
<dbReference type="InParanoid" id="A0A409YLM5"/>
<dbReference type="PANTHER" id="PTHR38248">
    <property type="entry name" value="FUNK1 6"/>
    <property type="match status" value="1"/>
</dbReference>
<dbReference type="EMBL" id="NHTK01001005">
    <property type="protein sequence ID" value="PPR03961.1"/>
    <property type="molecule type" value="Genomic_DNA"/>
</dbReference>
<dbReference type="PROSITE" id="PS00109">
    <property type="entry name" value="PROTEIN_KINASE_TYR"/>
    <property type="match status" value="1"/>
</dbReference>
<evidence type="ECO:0000313" key="4">
    <source>
        <dbReference type="Proteomes" id="UP000284842"/>
    </source>
</evidence>
<dbReference type="InterPro" id="IPR011009">
    <property type="entry name" value="Kinase-like_dom_sf"/>
</dbReference>
<dbReference type="InterPro" id="IPR008266">
    <property type="entry name" value="Tyr_kinase_AS"/>
</dbReference>
<proteinExistence type="predicted"/>
<dbReference type="InterPro" id="IPR040976">
    <property type="entry name" value="Pkinase_fungal"/>
</dbReference>
<dbReference type="GO" id="GO:0004672">
    <property type="term" value="F:protein kinase activity"/>
    <property type="evidence" value="ECO:0007669"/>
    <property type="project" value="InterPro"/>
</dbReference>